<feature type="domain" description="B30.2/SPRY" evidence="1">
    <location>
        <begin position="1"/>
        <end position="160"/>
    </location>
</feature>
<dbReference type="InterPro" id="IPR050143">
    <property type="entry name" value="TRIM/RBCC"/>
</dbReference>
<reference evidence="3" key="2">
    <citation type="journal article" date="2013" name="Nat. Genet.">
        <title>The draft genomes of soft-shell turtle and green sea turtle yield insights into the development and evolution of the turtle-specific body plan.</title>
        <authorList>
            <person name="Wang Z."/>
            <person name="Pascual-Anaya J."/>
            <person name="Zadissa A."/>
            <person name="Li W."/>
            <person name="Niimura Y."/>
            <person name="Huang Z."/>
            <person name="Li C."/>
            <person name="White S."/>
            <person name="Xiong Z."/>
            <person name="Fang D."/>
            <person name="Wang B."/>
            <person name="Ming Y."/>
            <person name="Chen Y."/>
            <person name="Zheng Y."/>
            <person name="Kuraku S."/>
            <person name="Pignatelli M."/>
            <person name="Herrero J."/>
            <person name="Beal K."/>
            <person name="Nozawa M."/>
            <person name="Li Q."/>
            <person name="Wang J."/>
            <person name="Zhang H."/>
            <person name="Yu L."/>
            <person name="Shigenobu S."/>
            <person name="Wang J."/>
            <person name="Liu J."/>
            <person name="Flicek P."/>
            <person name="Searle S."/>
            <person name="Wang J."/>
            <person name="Kuratani S."/>
            <person name="Yin Y."/>
            <person name="Aken B."/>
            <person name="Zhang G."/>
            <person name="Irie N."/>
        </authorList>
    </citation>
    <scope>NUCLEOTIDE SEQUENCE [LARGE SCALE GENOMIC DNA]</scope>
    <source>
        <strain evidence="3">Daiwa-1</strain>
    </source>
</reference>
<dbReference type="SUPFAM" id="SSF49899">
    <property type="entry name" value="Concanavalin A-like lectins/glucanases"/>
    <property type="match status" value="1"/>
</dbReference>
<dbReference type="InterPro" id="IPR043136">
    <property type="entry name" value="B30.2/SPRY_sf"/>
</dbReference>
<dbReference type="Gene3D" id="2.60.120.920">
    <property type="match status" value="1"/>
</dbReference>
<dbReference type="Pfam" id="PF13765">
    <property type="entry name" value="PRY"/>
    <property type="match status" value="1"/>
</dbReference>
<sequence>NVTLDPQTRHPNLYLCWKHKCVRWYQEPQDLPDNHERFDSVPCVLGSEGFTRGNHYWEVAVGNHPEWAVGVAKESVVRKGCFQFTPEEGIWAQGCWWVRCGSDWERHVAGHKTIGVFLEYGKGKVTFFQQDKLTIMRANFGGENVFPFFYGAPGAHFKVI</sequence>
<reference evidence="3" key="1">
    <citation type="submission" date="2011-10" db="EMBL/GenBank/DDBJ databases">
        <authorList>
            <consortium name="Soft-shell Turtle Genome Consortium"/>
        </authorList>
    </citation>
    <scope>NUCLEOTIDE SEQUENCE [LARGE SCALE GENOMIC DNA]</scope>
    <source>
        <strain evidence="3">Daiwa-1</strain>
    </source>
</reference>
<reference evidence="2" key="3">
    <citation type="submission" date="2025-08" db="UniProtKB">
        <authorList>
            <consortium name="Ensembl"/>
        </authorList>
    </citation>
    <scope>IDENTIFICATION</scope>
</reference>
<dbReference type="PRINTS" id="PR01407">
    <property type="entry name" value="BUTYPHLNCDUF"/>
</dbReference>
<organism evidence="2 3">
    <name type="scientific">Pelodiscus sinensis</name>
    <name type="common">Chinese softshell turtle</name>
    <name type="synonym">Trionyx sinensis</name>
    <dbReference type="NCBI Taxonomy" id="13735"/>
    <lineage>
        <taxon>Eukaryota</taxon>
        <taxon>Metazoa</taxon>
        <taxon>Chordata</taxon>
        <taxon>Craniata</taxon>
        <taxon>Vertebrata</taxon>
        <taxon>Euteleostomi</taxon>
        <taxon>Archelosauria</taxon>
        <taxon>Testudinata</taxon>
        <taxon>Testudines</taxon>
        <taxon>Cryptodira</taxon>
        <taxon>Trionychia</taxon>
        <taxon>Trionychidae</taxon>
        <taxon>Pelodiscus</taxon>
    </lineage>
</organism>
<dbReference type="PANTHER" id="PTHR24103">
    <property type="entry name" value="E3 UBIQUITIN-PROTEIN LIGASE TRIM"/>
    <property type="match status" value="1"/>
</dbReference>
<dbReference type="PROSITE" id="PS50188">
    <property type="entry name" value="B302_SPRY"/>
    <property type="match status" value="1"/>
</dbReference>
<accession>K7FL79</accession>
<dbReference type="InterPro" id="IPR003879">
    <property type="entry name" value="Butyrophylin_SPRY"/>
</dbReference>
<dbReference type="AlphaFoldDB" id="K7FL79"/>
<proteinExistence type="predicted"/>
<dbReference type="GeneTree" id="ENSGT00940000158668"/>
<protein>
    <recommendedName>
        <fullName evidence="1">B30.2/SPRY domain-containing protein</fullName>
    </recommendedName>
</protein>
<dbReference type="Proteomes" id="UP000007267">
    <property type="component" value="Unassembled WGS sequence"/>
</dbReference>
<evidence type="ECO:0000313" key="3">
    <source>
        <dbReference type="Proteomes" id="UP000007267"/>
    </source>
</evidence>
<evidence type="ECO:0000313" key="2">
    <source>
        <dbReference type="Ensembl" id="ENSPSIP00000008789.1"/>
    </source>
</evidence>
<dbReference type="InterPro" id="IPR013320">
    <property type="entry name" value="ConA-like_dom_sf"/>
</dbReference>
<dbReference type="HOGENOM" id="CLU_013137_7_4_1"/>
<dbReference type="SMART" id="SM00589">
    <property type="entry name" value="PRY"/>
    <property type="match status" value="1"/>
</dbReference>
<dbReference type="InterPro" id="IPR003877">
    <property type="entry name" value="SPRY_dom"/>
</dbReference>
<dbReference type="Pfam" id="PF00622">
    <property type="entry name" value="SPRY"/>
    <property type="match status" value="1"/>
</dbReference>
<dbReference type="EMBL" id="AGCU01053954">
    <property type="status" value="NOT_ANNOTATED_CDS"/>
    <property type="molecule type" value="Genomic_DNA"/>
</dbReference>
<dbReference type="Ensembl" id="ENSPSIT00000008835.1">
    <property type="protein sequence ID" value="ENSPSIP00000008789.1"/>
    <property type="gene ID" value="ENSPSIG00000008021.1"/>
</dbReference>
<dbReference type="InterPro" id="IPR001870">
    <property type="entry name" value="B30.2/SPRY"/>
</dbReference>
<evidence type="ECO:0000259" key="1">
    <source>
        <dbReference type="PROSITE" id="PS50188"/>
    </source>
</evidence>
<name>K7FL79_PELSI</name>
<dbReference type="InterPro" id="IPR006574">
    <property type="entry name" value="PRY"/>
</dbReference>
<keyword evidence="3" id="KW-1185">Reference proteome</keyword>
<dbReference type="eggNOG" id="ENOG502SR4F">
    <property type="taxonomic scope" value="Eukaryota"/>
</dbReference>
<reference evidence="2" key="4">
    <citation type="submission" date="2025-09" db="UniProtKB">
        <authorList>
            <consortium name="Ensembl"/>
        </authorList>
    </citation>
    <scope>IDENTIFICATION</scope>
</reference>